<dbReference type="EMBL" id="CP003282">
    <property type="protein sequence ID" value="AFG37002.1"/>
    <property type="molecule type" value="Genomic_DNA"/>
</dbReference>
<dbReference type="KEGG" id="sfc:Spiaf_0913"/>
<gene>
    <name evidence="1" type="ordered locus">Spiaf_0913</name>
</gene>
<keyword evidence="2" id="KW-1185">Reference proteome</keyword>
<sequence length="64" mass="6825">MDIAQASTALHQANVQMEAGLRVQSMAQDHAEIQGEGLNRLLEGTTVLQPTEAAHLGNMVDIQA</sequence>
<dbReference type="Pfam" id="PF14070">
    <property type="entry name" value="YjfB_motility"/>
    <property type="match status" value="1"/>
</dbReference>
<dbReference type="Proteomes" id="UP000007383">
    <property type="component" value="Chromosome"/>
</dbReference>
<protein>
    <recommendedName>
        <fullName evidence="3">Motility protein</fullName>
    </recommendedName>
</protein>
<dbReference type="RefSeq" id="WP_014454997.1">
    <property type="nucleotide sequence ID" value="NC_017098.1"/>
</dbReference>
<dbReference type="AlphaFoldDB" id="H9UHK9"/>
<evidence type="ECO:0008006" key="3">
    <source>
        <dbReference type="Google" id="ProtNLM"/>
    </source>
</evidence>
<dbReference type="HOGENOM" id="CLU_2865552_0_0_12"/>
<accession>H9UHK9</accession>
<dbReference type="OrthoDB" id="1924973at2"/>
<dbReference type="PATRIC" id="fig|889378.3.peg.913"/>
<name>H9UHK9_SPIAZ</name>
<proteinExistence type="predicted"/>
<dbReference type="STRING" id="889378.Spiaf_0913"/>
<organism evidence="1 2">
    <name type="scientific">Spirochaeta africana (strain ATCC 700263 / DSM 8902 / Z-7692)</name>
    <dbReference type="NCBI Taxonomy" id="889378"/>
    <lineage>
        <taxon>Bacteria</taxon>
        <taxon>Pseudomonadati</taxon>
        <taxon>Spirochaetota</taxon>
        <taxon>Spirochaetia</taxon>
        <taxon>Spirochaetales</taxon>
        <taxon>Spirochaetaceae</taxon>
        <taxon>Spirochaeta</taxon>
    </lineage>
</organism>
<dbReference type="InterPro" id="IPR025906">
    <property type="entry name" value="YjfB_motility"/>
</dbReference>
<evidence type="ECO:0000313" key="2">
    <source>
        <dbReference type="Proteomes" id="UP000007383"/>
    </source>
</evidence>
<evidence type="ECO:0000313" key="1">
    <source>
        <dbReference type="EMBL" id="AFG37002.1"/>
    </source>
</evidence>
<reference evidence="2" key="1">
    <citation type="journal article" date="2013" name="Stand. Genomic Sci.">
        <title>Complete genome sequence of the halophilic bacterium Spirochaeta africana type strain (Z-7692(T)) from the alkaline Lake Magadi in the East African Rift.</title>
        <authorList>
            <person name="Liolos K."/>
            <person name="Abt B."/>
            <person name="Scheuner C."/>
            <person name="Teshima H."/>
            <person name="Held B."/>
            <person name="Lapidus A."/>
            <person name="Nolan M."/>
            <person name="Lucas S."/>
            <person name="Deshpande S."/>
            <person name="Cheng J.F."/>
            <person name="Tapia R."/>
            <person name="Goodwin L.A."/>
            <person name="Pitluck S."/>
            <person name="Pagani I."/>
            <person name="Ivanova N."/>
            <person name="Mavromatis K."/>
            <person name="Mikhailova N."/>
            <person name="Huntemann M."/>
            <person name="Pati A."/>
            <person name="Chen A."/>
            <person name="Palaniappan K."/>
            <person name="Land M."/>
            <person name="Rohde M."/>
            <person name="Tindall B.J."/>
            <person name="Detter J.C."/>
            <person name="Goker M."/>
            <person name="Bristow J."/>
            <person name="Eisen J.A."/>
            <person name="Markowitz V."/>
            <person name="Hugenholtz P."/>
            <person name="Woyke T."/>
            <person name="Klenk H.P."/>
            <person name="Kyrpides N.C."/>
        </authorList>
    </citation>
    <scope>NUCLEOTIDE SEQUENCE</scope>
    <source>
        <strain evidence="2">ATCC 700263 / DSM 8902 / Z-7692</strain>
    </source>
</reference>